<dbReference type="AlphaFoldDB" id="A0A9P7AHC8"/>
<evidence type="ECO:0000313" key="2">
    <source>
        <dbReference type="Proteomes" id="UP000719766"/>
    </source>
</evidence>
<comment type="caution">
    <text evidence="1">The sequence shown here is derived from an EMBL/GenBank/DDBJ whole genome shotgun (WGS) entry which is preliminary data.</text>
</comment>
<dbReference type="EMBL" id="JABBWE010000069">
    <property type="protein sequence ID" value="KAG1788342.1"/>
    <property type="molecule type" value="Genomic_DNA"/>
</dbReference>
<dbReference type="GeneID" id="64601127"/>
<accession>A0A9P7AHC8</accession>
<dbReference type="OrthoDB" id="2640494at2759"/>
<reference evidence="1" key="1">
    <citation type="journal article" date="2020" name="New Phytol.">
        <title>Comparative genomics reveals dynamic genome evolution in host specialist ectomycorrhizal fungi.</title>
        <authorList>
            <person name="Lofgren L.A."/>
            <person name="Nguyen N.H."/>
            <person name="Vilgalys R."/>
            <person name="Ruytinx J."/>
            <person name="Liao H.L."/>
            <person name="Branco S."/>
            <person name="Kuo A."/>
            <person name="LaButti K."/>
            <person name="Lipzen A."/>
            <person name="Andreopoulos W."/>
            <person name="Pangilinan J."/>
            <person name="Riley R."/>
            <person name="Hundley H."/>
            <person name="Na H."/>
            <person name="Barry K."/>
            <person name="Grigoriev I.V."/>
            <person name="Stajich J.E."/>
            <person name="Kennedy P.G."/>
        </authorList>
    </citation>
    <scope>NUCLEOTIDE SEQUENCE</scope>
    <source>
        <strain evidence="1">S12</strain>
    </source>
</reference>
<protein>
    <submittedName>
        <fullName evidence="1">Uncharacterized protein</fullName>
    </submittedName>
</protein>
<organism evidence="1 2">
    <name type="scientific">Suillus plorans</name>
    <dbReference type="NCBI Taxonomy" id="116603"/>
    <lineage>
        <taxon>Eukaryota</taxon>
        <taxon>Fungi</taxon>
        <taxon>Dikarya</taxon>
        <taxon>Basidiomycota</taxon>
        <taxon>Agaricomycotina</taxon>
        <taxon>Agaricomycetes</taxon>
        <taxon>Agaricomycetidae</taxon>
        <taxon>Boletales</taxon>
        <taxon>Suillineae</taxon>
        <taxon>Suillaceae</taxon>
        <taxon>Suillus</taxon>
    </lineage>
</organism>
<keyword evidence="2" id="KW-1185">Reference proteome</keyword>
<dbReference type="RefSeq" id="XP_041155595.1">
    <property type="nucleotide sequence ID" value="XM_041307363.1"/>
</dbReference>
<name>A0A9P7AHC8_9AGAM</name>
<sequence length="134" mass="14873">MSNSKPVHLNISINPLCPSGAISDLYEVVDAIGSMTIHDIDDLEANLIMDLARAKRDVFNAEKKLADCLLREHKVMASLSKHKSDISQQKLAKADVGIGHMRIVFKKHGLSHHGRMPSDFQESLGCHHIKVQLD</sequence>
<proteinExistence type="predicted"/>
<dbReference type="Proteomes" id="UP000719766">
    <property type="component" value="Unassembled WGS sequence"/>
</dbReference>
<gene>
    <name evidence="1" type="ORF">HD556DRAFT_1447947</name>
</gene>
<evidence type="ECO:0000313" key="1">
    <source>
        <dbReference type="EMBL" id="KAG1788342.1"/>
    </source>
</evidence>